<name>A0A4S4NA53_9RHOB</name>
<dbReference type="Pfam" id="PF01841">
    <property type="entry name" value="Transglut_core"/>
    <property type="match status" value="1"/>
</dbReference>
<dbReference type="Gene3D" id="3.10.620.30">
    <property type="match status" value="1"/>
</dbReference>
<dbReference type="InterPro" id="IPR002931">
    <property type="entry name" value="Transglutaminase-like"/>
</dbReference>
<dbReference type="PANTHER" id="PTHR33490">
    <property type="entry name" value="BLR5614 PROTEIN-RELATED"/>
    <property type="match status" value="1"/>
</dbReference>
<dbReference type="EMBL" id="SRKY01000004">
    <property type="protein sequence ID" value="THH35307.1"/>
    <property type="molecule type" value="Genomic_DNA"/>
</dbReference>
<dbReference type="OrthoDB" id="9804023at2"/>
<evidence type="ECO:0000313" key="2">
    <source>
        <dbReference type="EMBL" id="THH35307.1"/>
    </source>
</evidence>
<dbReference type="PANTHER" id="PTHR33490:SF6">
    <property type="entry name" value="SLL1049 PROTEIN"/>
    <property type="match status" value="1"/>
</dbReference>
<dbReference type="InterPro" id="IPR038765">
    <property type="entry name" value="Papain-like_cys_pep_sf"/>
</dbReference>
<protein>
    <submittedName>
        <fullName evidence="2">Transglutaminase family protein</fullName>
    </submittedName>
</protein>
<keyword evidence="3" id="KW-1185">Reference proteome</keyword>
<sequence length="267" mass="29158">MILNIKHVTEYAFEDAHPYGLQQLRLTPKNRPGQTVLDWDLEVTGANIETVFTDHHANTVTLLSFEAGTEKIGINAHGRVETEDLAGVTGKHSGFVPEWLFKRSTSLTRAGANVRSLAKGLKDEYESEVPLLHALSERILEAVPYKIGATESRTTADEAIEKGEGVCQDHAHIFVAAARSLGFPARYVSGYLLLDEQENQDATHAWAEALVSGIGWIGFDVSNGICPDARYVRVATGLDYQDAAPVTGLRFGTGSEAIKVEIQVQQQ</sequence>
<accession>A0A4S4NA53</accession>
<feature type="domain" description="Transglutaminase-like" evidence="1">
    <location>
        <begin position="159"/>
        <end position="223"/>
    </location>
</feature>
<dbReference type="Pfam" id="PF08379">
    <property type="entry name" value="Bact_transglu_N"/>
    <property type="match status" value="1"/>
</dbReference>
<gene>
    <name evidence="2" type="ORF">E4Z66_15935</name>
</gene>
<evidence type="ECO:0000313" key="3">
    <source>
        <dbReference type="Proteomes" id="UP000306602"/>
    </source>
</evidence>
<dbReference type="InterPro" id="IPR013589">
    <property type="entry name" value="Bac_transglu_N"/>
</dbReference>
<dbReference type="RefSeq" id="WP_136464039.1">
    <property type="nucleotide sequence ID" value="NZ_SRKY01000004.1"/>
</dbReference>
<reference evidence="2 3" key="1">
    <citation type="submission" date="2019-04" db="EMBL/GenBank/DDBJ databases">
        <title>Shimia ponticola sp. nov., isolated from seawater.</title>
        <authorList>
            <person name="Kim Y.-O."/>
            <person name="Yoon J.-H."/>
        </authorList>
    </citation>
    <scope>NUCLEOTIDE SEQUENCE [LARGE SCALE GENOMIC DNA]</scope>
    <source>
        <strain evidence="2 3">MYP11</strain>
    </source>
</reference>
<dbReference type="Proteomes" id="UP000306602">
    <property type="component" value="Unassembled WGS sequence"/>
</dbReference>
<dbReference type="SUPFAM" id="SSF54001">
    <property type="entry name" value="Cysteine proteinases"/>
    <property type="match status" value="1"/>
</dbReference>
<dbReference type="SMART" id="SM00460">
    <property type="entry name" value="TGc"/>
    <property type="match status" value="1"/>
</dbReference>
<comment type="caution">
    <text evidence="2">The sequence shown here is derived from an EMBL/GenBank/DDBJ whole genome shotgun (WGS) entry which is preliminary data.</text>
</comment>
<proteinExistence type="predicted"/>
<evidence type="ECO:0000259" key="1">
    <source>
        <dbReference type="SMART" id="SM00460"/>
    </source>
</evidence>
<organism evidence="2 3">
    <name type="scientific">Aliishimia ponticola</name>
    <dbReference type="NCBI Taxonomy" id="2499833"/>
    <lineage>
        <taxon>Bacteria</taxon>
        <taxon>Pseudomonadati</taxon>
        <taxon>Pseudomonadota</taxon>
        <taxon>Alphaproteobacteria</taxon>
        <taxon>Rhodobacterales</taxon>
        <taxon>Paracoccaceae</taxon>
        <taxon>Aliishimia</taxon>
    </lineage>
</organism>
<dbReference type="AlphaFoldDB" id="A0A4S4NA53"/>